<accession>R2QQA7</accession>
<dbReference type="PROSITE" id="PS51898">
    <property type="entry name" value="TYR_RECOMBINASE"/>
    <property type="match status" value="1"/>
</dbReference>
<dbReference type="Pfam" id="PF14659">
    <property type="entry name" value="Phage_int_SAM_3"/>
    <property type="match status" value="1"/>
</dbReference>
<evidence type="ECO:0000313" key="9">
    <source>
        <dbReference type="Proteomes" id="UP000014197"/>
    </source>
</evidence>
<dbReference type="eggNOG" id="COG0582">
    <property type="taxonomic scope" value="Bacteria"/>
</dbReference>
<dbReference type="CDD" id="cd01189">
    <property type="entry name" value="INT_ICEBs1_C_like"/>
    <property type="match status" value="1"/>
</dbReference>
<proteinExistence type="inferred from homology"/>
<dbReference type="InterPro" id="IPR011010">
    <property type="entry name" value="DNA_brk_join_enz"/>
</dbReference>
<comment type="similarity">
    <text evidence="1">Belongs to the 'phage' integrase family.</text>
</comment>
<dbReference type="Pfam" id="PF00589">
    <property type="entry name" value="Phage_integrase"/>
    <property type="match status" value="1"/>
</dbReference>
<evidence type="ECO:0000313" key="6">
    <source>
        <dbReference type="EMBL" id="EOH98712.1"/>
    </source>
</evidence>
<keyword evidence="3" id="KW-0238">DNA-binding</keyword>
<gene>
    <name evidence="7" type="ORF">I583_01105</name>
    <name evidence="6" type="ORF">UAW_01308</name>
</gene>
<dbReference type="Proteomes" id="UP000014197">
    <property type="component" value="Unassembled WGS sequence"/>
</dbReference>
<dbReference type="GO" id="GO:0006310">
    <property type="term" value="P:DNA recombination"/>
    <property type="evidence" value="ECO:0007669"/>
    <property type="project" value="UniProtKB-KW"/>
</dbReference>
<evidence type="ECO:0000256" key="2">
    <source>
        <dbReference type="ARBA" id="ARBA00022908"/>
    </source>
</evidence>
<dbReference type="InterPro" id="IPR013762">
    <property type="entry name" value="Integrase-like_cat_sf"/>
</dbReference>
<keyword evidence="2" id="KW-0229">DNA integration</keyword>
<evidence type="ECO:0000256" key="4">
    <source>
        <dbReference type="ARBA" id="ARBA00023172"/>
    </source>
</evidence>
<dbReference type="PANTHER" id="PTHR30349">
    <property type="entry name" value="PHAGE INTEGRASE-RELATED"/>
    <property type="match status" value="1"/>
</dbReference>
<dbReference type="OrthoDB" id="2285763at2"/>
<evidence type="ECO:0000313" key="8">
    <source>
        <dbReference type="Proteomes" id="UP000013858"/>
    </source>
</evidence>
<dbReference type="EMBL" id="ASVY01000002">
    <property type="protein sequence ID" value="EOT62105.1"/>
    <property type="molecule type" value="Genomic_DNA"/>
</dbReference>
<dbReference type="STRING" id="155618.RV06_GL001396"/>
<reference evidence="6 8" key="1">
    <citation type="submission" date="2013-02" db="EMBL/GenBank/DDBJ databases">
        <title>The Genome Sequence of Enterococcus haemoperoxidus BAA-382.</title>
        <authorList>
            <consortium name="The Broad Institute Genome Sequencing Platform"/>
            <consortium name="The Broad Institute Genome Sequencing Center for Infectious Disease"/>
            <person name="Earl A.M."/>
            <person name="Gilmore M.S."/>
            <person name="Lebreton F."/>
            <person name="Walker B."/>
            <person name="Young S.K."/>
            <person name="Zeng Q."/>
            <person name="Gargeya S."/>
            <person name="Fitzgerald M."/>
            <person name="Haas B."/>
            <person name="Abouelleil A."/>
            <person name="Alvarado L."/>
            <person name="Arachchi H.M."/>
            <person name="Berlin A.M."/>
            <person name="Chapman S.B."/>
            <person name="Dewar J."/>
            <person name="Goldberg J."/>
            <person name="Griggs A."/>
            <person name="Gujja S."/>
            <person name="Hansen M."/>
            <person name="Howarth C."/>
            <person name="Imamovic A."/>
            <person name="Larimer J."/>
            <person name="McCowan C."/>
            <person name="Murphy C."/>
            <person name="Neiman D."/>
            <person name="Pearson M."/>
            <person name="Priest M."/>
            <person name="Roberts A."/>
            <person name="Saif S."/>
            <person name="Shea T."/>
            <person name="Sisk P."/>
            <person name="Sykes S."/>
            <person name="Wortman J."/>
            <person name="Nusbaum C."/>
            <person name="Birren B."/>
        </authorList>
    </citation>
    <scope>NUCLEOTIDE SEQUENCE [LARGE SCALE GENOMIC DNA]</scope>
    <source>
        <strain evidence="6 8">ATCC BAA-382</strain>
    </source>
</reference>
<dbReference type="InterPro" id="IPR050090">
    <property type="entry name" value="Tyrosine_recombinase_XerCD"/>
</dbReference>
<dbReference type="AlphaFoldDB" id="R2QQA7"/>
<name>R2QQA7_9ENTE</name>
<feature type="domain" description="Tyr recombinase" evidence="5">
    <location>
        <begin position="170"/>
        <end position="362"/>
    </location>
</feature>
<dbReference type="Gene3D" id="1.10.443.10">
    <property type="entry name" value="Intergrase catalytic core"/>
    <property type="match status" value="1"/>
</dbReference>
<dbReference type="InterPro" id="IPR010998">
    <property type="entry name" value="Integrase_recombinase_N"/>
</dbReference>
<dbReference type="GO" id="GO:0003677">
    <property type="term" value="F:DNA binding"/>
    <property type="evidence" value="ECO:0007669"/>
    <property type="project" value="UniProtKB-KW"/>
</dbReference>
<dbReference type="InterPro" id="IPR004107">
    <property type="entry name" value="Integrase_SAM-like_N"/>
</dbReference>
<evidence type="ECO:0000256" key="3">
    <source>
        <dbReference type="ARBA" id="ARBA00023125"/>
    </source>
</evidence>
<dbReference type="Gene3D" id="1.10.150.130">
    <property type="match status" value="1"/>
</dbReference>
<dbReference type="RefSeq" id="WP_010761516.1">
    <property type="nucleotide sequence ID" value="NZ_KB946315.1"/>
</dbReference>
<evidence type="ECO:0000256" key="1">
    <source>
        <dbReference type="ARBA" id="ARBA00008857"/>
    </source>
</evidence>
<evidence type="ECO:0000313" key="7">
    <source>
        <dbReference type="EMBL" id="EOT62105.1"/>
    </source>
</evidence>
<comment type="caution">
    <text evidence="6">The sequence shown here is derived from an EMBL/GenBank/DDBJ whole genome shotgun (WGS) entry which is preliminary data.</text>
</comment>
<dbReference type="EMBL" id="AJAR01000012">
    <property type="protein sequence ID" value="EOH98712.1"/>
    <property type="molecule type" value="Genomic_DNA"/>
</dbReference>
<reference evidence="7 9" key="2">
    <citation type="submission" date="2013-03" db="EMBL/GenBank/DDBJ databases">
        <title>The Genome Sequence of Enterococcus haemoperoxidus BAA-382 (PacBio/Illumina hybrid assembly).</title>
        <authorList>
            <consortium name="The Broad Institute Genomics Platform"/>
            <consortium name="The Broad Institute Genome Sequencing Center for Infectious Disease"/>
            <person name="Earl A."/>
            <person name="Russ C."/>
            <person name="Gilmore M."/>
            <person name="Surin D."/>
            <person name="Walker B."/>
            <person name="Young S."/>
            <person name="Zeng Q."/>
            <person name="Gargeya S."/>
            <person name="Fitzgerald M."/>
            <person name="Haas B."/>
            <person name="Abouelleil A."/>
            <person name="Allen A.W."/>
            <person name="Alvarado L."/>
            <person name="Arachchi H.M."/>
            <person name="Berlin A.M."/>
            <person name="Chapman S.B."/>
            <person name="Gainer-Dewar J."/>
            <person name="Goldberg J."/>
            <person name="Griggs A."/>
            <person name="Gujja S."/>
            <person name="Hansen M."/>
            <person name="Howarth C."/>
            <person name="Imamovic A."/>
            <person name="Ireland A."/>
            <person name="Larimer J."/>
            <person name="McCowan C."/>
            <person name="Murphy C."/>
            <person name="Pearson M."/>
            <person name="Poon T.W."/>
            <person name="Priest M."/>
            <person name="Roberts A."/>
            <person name="Saif S."/>
            <person name="Shea T."/>
            <person name="Sisk P."/>
            <person name="Sykes S."/>
            <person name="Wortman J."/>
            <person name="Nusbaum C."/>
            <person name="Birren B."/>
        </authorList>
    </citation>
    <scope>NUCLEOTIDE SEQUENCE [LARGE SCALE GENOMIC DNA]</scope>
    <source>
        <strain evidence="7 9">ATCC BAA-382</strain>
    </source>
</reference>
<evidence type="ECO:0000259" key="5">
    <source>
        <dbReference type="PROSITE" id="PS51898"/>
    </source>
</evidence>
<dbReference type="Proteomes" id="UP000013858">
    <property type="component" value="Unassembled WGS sequence"/>
</dbReference>
<dbReference type="SUPFAM" id="SSF56349">
    <property type="entry name" value="DNA breaking-rejoining enzymes"/>
    <property type="match status" value="1"/>
</dbReference>
<dbReference type="GO" id="GO:0015074">
    <property type="term" value="P:DNA integration"/>
    <property type="evidence" value="ECO:0007669"/>
    <property type="project" value="UniProtKB-KW"/>
</dbReference>
<keyword evidence="9" id="KW-1185">Reference proteome</keyword>
<organism evidence="6 8">
    <name type="scientific">Enterococcus haemoperoxidus ATCC BAA-382</name>
    <dbReference type="NCBI Taxonomy" id="1158608"/>
    <lineage>
        <taxon>Bacteria</taxon>
        <taxon>Bacillati</taxon>
        <taxon>Bacillota</taxon>
        <taxon>Bacilli</taxon>
        <taxon>Lactobacillales</taxon>
        <taxon>Enterococcaceae</taxon>
        <taxon>Enterococcus</taxon>
    </lineage>
</organism>
<dbReference type="PATRIC" id="fig|1158608.3.peg.1282"/>
<protein>
    <recommendedName>
        <fullName evidence="5">Tyr recombinase domain-containing protein</fullName>
    </recommendedName>
</protein>
<keyword evidence="4" id="KW-0233">DNA recombination</keyword>
<dbReference type="InterPro" id="IPR002104">
    <property type="entry name" value="Integrase_catalytic"/>
</dbReference>
<dbReference type="PANTHER" id="PTHR30349:SF64">
    <property type="entry name" value="PROPHAGE INTEGRASE INTD-RELATED"/>
    <property type="match status" value="1"/>
</dbReference>
<sequence>MAKKGENIYKRKDGRWEGRYIKYRKPSGKIQYGYIYGKKYKDVKERLVHLKATQAESRKHSIVPDSLFLEWFESWMNKSLKKKVKPTTFSVYSNMAQNYLIPYFGKIRIRQLNKQKIQTFVNILEEQNLSSGYIRNVFNLLQKGLKEAERLGFIDQDLLKYVKLPKMKMKPVHALSLNEQKNLERAALKLDECSAIILALYSGMRIGEISGLKWSDIDFEQEVIYVKRTVYRISDIKENNKKTILIEGSPKTESSKRAIPMSKNLQNYLIEKKEKSDCDYVISSNGNCVEPRTINYRFKKLLKDADIKDIHFHSLRHTFATRCLEQGADIASLSRLLGHNSAKLTLDTYTDSMFENRRAVISAVDLLWCSVESKT</sequence>